<reference evidence="1" key="1">
    <citation type="submission" date="2023-04" db="EMBL/GenBank/DDBJ databases">
        <title>Phytophthora fragariaefolia NBRC 109709.</title>
        <authorList>
            <person name="Ichikawa N."/>
            <person name="Sato H."/>
            <person name="Tonouchi N."/>
        </authorList>
    </citation>
    <scope>NUCLEOTIDE SEQUENCE</scope>
    <source>
        <strain evidence="1">NBRC 109709</strain>
    </source>
</reference>
<keyword evidence="2" id="KW-1185">Reference proteome</keyword>
<protein>
    <submittedName>
        <fullName evidence="1">Unnamed protein product</fullName>
    </submittedName>
</protein>
<accession>A0A9W7D072</accession>
<evidence type="ECO:0000313" key="1">
    <source>
        <dbReference type="EMBL" id="GMF51650.1"/>
    </source>
</evidence>
<proteinExistence type="predicted"/>
<dbReference type="PANTHER" id="PTHR33099">
    <property type="entry name" value="FE2OG DIOXYGENASE DOMAIN-CONTAINING PROTEIN"/>
    <property type="match status" value="1"/>
</dbReference>
<comment type="caution">
    <text evidence="1">The sequence shown here is derived from an EMBL/GenBank/DDBJ whole genome shotgun (WGS) entry which is preliminary data.</text>
</comment>
<gene>
    <name evidence="1" type="ORF">Pfra01_002094400</name>
</gene>
<dbReference type="PANTHER" id="PTHR33099:SF7">
    <property type="entry name" value="MYND-TYPE DOMAIN-CONTAINING PROTEIN"/>
    <property type="match status" value="1"/>
</dbReference>
<dbReference type="Gene3D" id="2.60.120.620">
    <property type="entry name" value="q2cbj1_9rhob like domain"/>
    <property type="match status" value="1"/>
</dbReference>
<dbReference type="Proteomes" id="UP001165121">
    <property type="component" value="Unassembled WGS sequence"/>
</dbReference>
<dbReference type="OrthoDB" id="123467at2759"/>
<name>A0A9W7D072_9STRA</name>
<organism evidence="1 2">
    <name type="scientific">Phytophthora fragariaefolia</name>
    <dbReference type="NCBI Taxonomy" id="1490495"/>
    <lineage>
        <taxon>Eukaryota</taxon>
        <taxon>Sar</taxon>
        <taxon>Stramenopiles</taxon>
        <taxon>Oomycota</taxon>
        <taxon>Peronosporomycetes</taxon>
        <taxon>Peronosporales</taxon>
        <taxon>Peronosporaceae</taxon>
        <taxon>Phytophthora</taxon>
    </lineage>
</organism>
<evidence type="ECO:0000313" key="2">
    <source>
        <dbReference type="Proteomes" id="UP001165121"/>
    </source>
</evidence>
<sequence length="175" mass="19713">MIATLVVQLPSTHEGGDLVVYRGGHVEHRHDFGKSDDTAPYFCHYAVHYADAEHSLEKVTKGYRLTLVYSIFLPASMRHLKRDPSRTLGDDLADAIRTMRREDDSFALLLSHEYTKKSITDLGTSALKGVDRARFRALEEGNAAVAPDKKLRFFIAKLSVKENHSLGDIGWDKWA</sequence>
<dbReference type="AlphaFoldDB" id="A0A9W7D072"/>
<dbReference type="EMBL" id="BSXT01002928">
    <property type="protein sequence ID" value="GMF51650.1"/>
    <property type="molecule type" value="Genomic_DNA"/>
</dbReference>